<feature type="chain" id="PRO_5028502570" description="Alpha-mannosidase" evidence="11">
    <location>
        <begin position="20"/>
        <end position="1028"/>
    </location>
</feature>
<dbReference type="InterPro" id="IPR011330">
    <property type="entry name" value="Glyco_hydro/deAcase_b/a-brl"/>
</dbReference>
<dbReference type="InterPro" id="IPR013780">
    <property type="entry name" value="Glyco_hydro_b"/>
</dbReference>
<dbReference type="Proteomes" id="UP000580250">
    <property type="component" value="Unassembled WGS sequence"/>
</dbReference>
<dbReference type="SUPFAM" id="SSF74650">
    <property type="entry name" value="Galactose mutarotase-like"/>
    <property type="match status" value="1"/>
</dbReference>
<keyword evidence="10 11" id="KW-0326">Glycosidase</keyword>
<dbReference type="GO" id="GO:0046872">
    <property type="term" value="F:metal ion binding"/>
    <property type="evidence" value="ECO:0007669"/>
    <property type="project" value="UniProtKB-KW"/>
</dbReference>
<dbReference type="Gene3D" id="2.60.40.1180">
    <property type="entry name" value="Golgi alpha-mannosidase II"/>
    <property type="match status" value="1"/>
</dbReference>
<proteinExistence type="inferred from homology"/>
<evidence type="ECO:0000256" key="9">
    <source>
        <dbReference type="ARBA" id="ARBA00023180"/>
    </source>
</evidence>
<evidence type="ECO:0000256" key="3">
    <source>
        <dbReference type="ARBA" id="ARBA00012752"/>
    </source>
</evidence>
<dbReference type="Pfam" id="PF21260">
    <property type="entry name" value="Laman-like_dom"/>
    <property type="match status" value="1"/>
</dbReference>
<dbReference type="SUPFAM" id="SSF88713">
    <property type="entry name" value="Glycoside hydrolase/deacetylase"/>
    <property type="match status" value="1"/>
</dbReference>
<dbReference type="InterPro" id="IPR011682">
    <property type="entry name" value="Glyco_hydro_38_C"/>
</dbReference>
<dbReference type="FunFam" id="1.20.1270.50:FF:000002">
    <property type="entry name" value="Alpha-mannosidase"/>
    <property type="match status" value="1"/>
</dbReference>
<keyword evidence="6 11" id="KW-0378">Hydrolase</keyword>
<dbReference type="FunFam" id="2.70.98.30:FF:000003">
    <property type="entry name" value="Alpha-mannosidase"/>
    <property type="match status" value="1"/>
</dbReference>
<evidence type="ECO:0000256" key="5">
    <source>
        <dbReference type="ARBA" id="ARBA00022729"/>
    </source>
</evidence>
<dbReference type="Gene3D" id="2.60.40.1360">
    <property type="match status" value="1"/>
</dbReference>
<evidence type="ECO:0000256" key="1">
    <source>
        <dbReference type="ARBA" id="ARBA00000365"/>
    </source>
</evidence>
<dbReference type="InterPro" id="IPR011013">
    <property type="entry name" value="Gal_mutarotase_sf_dom"/>
</dbReference>
<dbReference type="GO" id="GO:0006013">
    <property type="term" value="P:mannose metabolic process"/>
    <property type="evidence" value="ECO:0007669"/>
    <property type="project" value="InterPro"/>
</dbReference>
<dbReference type="InterPro" id="IPR050843">
    <property type="entry name" value="Glycosyl_Hydrlase_38"/>
</dbReference>
<name>A0A6V7VC23_MELEN</name>
<dbReference type="GO" id="GO:0005764">
    <property type="term" value="C:lysosome"/>
    <property type="evidence" value="ECO:0007669"/>
    <property type="project" value="TreeGrafter"/>
</dbReference>
<comment type="catalytic activity">
    <reaction evidence="1">
        <text>Hydrolysis of terminal, non-reducing alpha-D-mannose residues in alpha-D-mannosides.</text>
        <dbReference type="EC" id="3.2.1.24"/>
    </reaction>
</comment>
<dbReference type="InterPro" id="IPR037094">
    <property type="entry name" value="Glyco_hydro_38_cen_sf"/>
</dbReference>
<dbReference type="Gene3D" id="2.70.98.30">
    <property type="entry name" value="Golgi alpha-mannosidase II, domain 4"/>
    <property type="match status" value="1"/>
</dbReference>
<dbReference type="InterPro" id="IPR000602">
    <property type="entry name" value="Glyco_hydro_38_N"/>
</dbReference>
<keyword evidence="7 11" id="KW-0862">Zinc</keyword>
<comment type="similarity">
    <text evidence="2 11">Belongs to the glycosyl hydrolase 38 family.</text>
</comment>
<evidence type="ECO:0000256" key="10">
    <source>
        <dbReference type="ARBA" id="ARBA00023295"/>
    </source>
</evidence>
<evidence type="ECO:0000256" key="2">
    <source>
        <dbReference type="ARBA" id="ARBA00009792"/>
    </source>
</evidence>
<dbReference type="Pfam" id="PF17677">
    <property type="entry name" value="Glyco_hydro38C2"/>
    <property type="match status" value="1"/>
</dbReference>
<dbReference type="AlphaFoldDB" id="A0A6V7VC23"/>
<reference evidence="13 14" key="1">
    <citation type="submission" date="2020-08" db="EMBL/GenBank/DDBJ databases">
        <authorList>
            <person name="Koutsovoulos G."/>
            <person name="Danchin GJ E."/>
        </authorList>
    </citation>
    <scope>NUCLEOTIDE SEQUENCE [LARGE SCALE GENOMIC DNA]</scope>
</reference>
<keyword evidence="9" id="KW-0325">Glycoprotein</keyword>
<dbReference type="SMART" id="SM00872">
    <property type="entry name" value="Alpha-mann_mid"/>
    <property type="match status" value="1"/>
</dbReference>
<dbReference type="EMBL" id="CAJEWN010000200">
    <property type="protein sequence ID" value="CAD2172467.1"/>
    <property type="molecule type" value="Genomic_DNA"/>
</dbReference>
<dbReference type="InterPro" id="IPR015341">
    <property type="entry name" value="Glyco_hydro_38_cen"/>
</dbReference>
<evidence type="ECO:0000256" key="11">
    <source>
        <dbReference type="RuleBase" id="RU361199"/>
    </source>
</evidence>
<evidence type="ECO:0000313" key="14">
    <source>
        <dbReference type="Proteomes" id="UP000580250"/>
    </source>
</evidence>
<organism evidence="13 14">
    <name type="scientific">Meloidogyne enterolobii</name>
    <name type="common">Root-knot nematode worm</name>
    <name type="synonym">Meloidogyne mayaguensis</name>
    <dbReference type="NCBI Taxonomy" id="390850"/>
    <lineage>
        <taxon>Eukaryota</taxon>
        <taxon>Metazoa</taxon>
        <taxon>Ecdysozoa</taxon>
        <taxon>Nematoda</taxon>
        <taxon>Chromadorea</taxon>
        <taxon>Rhabditida</taxon>
        <taxon>Tylenchina</taxon>
        <taxon>Tylenchomorpha</taxon>
        <taxon>Tylenchoidea</taxon>
        <taxon>Meloidogynidae</taxon>
        <taxon>Meloidogyninae</taxon>
        <taxon>Meloidogyne</taxon>
    </lineage>
</organism>
<dbReference type="InterPro" id="IPR041147">
    <property type="entry name" value="GH38_C"/>
</dbReference>
<evidence type="ECO:0000256" key="8">
    <source>
        <dbReference type="ARBA" id="ARBA00023157"/>
    </source>
</evidence>
<dbReference type="GO" id="GO:0030246">
    <property type="term" value="F:carbohydrate binding"/>
    <property type="evidence" value="ECO:0007669"/>
    <property type="project" value="InterPro"/>
</dbReference>
<evidence type="ECO:0000256" key="6">
    <source>
        <dbReference type="ARBA" id="ARBA00022801"/>
    </source>
</evidence>
<feature type="domain" description="Glycoside hydrolase family 38 central" evidence="12">
    <location>
        <begin position="370"/>
        <end position="456"/>
    </location>
</feature>
<dbReference type="OrthoDB" id="2016903at2759"/>
<accession>A0A6V7VC23</accession>
<evidence type="ECO:0000259" key="12">
    <source>
        <dbReference type="SMART" id="SM00872"/>
    </source>
</evidence>
<dbReference type="Pfam" id="PF01074">
    <property type="entry name" value="Glyco_hydro_38N"/>
    <property type="match status" value="1"/>
</dbReference>
<feature type="signal peptide" evidence="11">
    <location>
        <begin position="1"/>
        <end position="19"/>
    </location>
</feature>
<comment type="caution">
    <text evidence="13">The sequence shown here is derived from an EMBL/GenBank/DDBJ whole genome shotgun (WGS) entry which is preliminary data.</text>
</comment>
<keyword evidence="5 11" id="KW-0732">Signal</keyword>
<dbReference type="EC" id="3.2.1.-" evidence="11"/>
<gene>
    <name evidence="13" type="ORF">MENT_LOCUS24021</name>
</gene>
<dbReference type="InterPro" id="IPR028995">
    <property type="entry name" value="Glyco_hydro_57/38_cen_sf"/>
</dbReference>
<evidence type="ECO:0000256" key="4">
    <source>
        <dbReference type="ARBA" id="ARBA00022723"/>
    </source>
</evidence>
<dbReference type="Pfam" id="PF07748">
    <property type="entry name" value="Glyco_hydro_38C"/>
    <property type="match status" value="1"/>
</dbReference>
<dbReference type="PANTHER" id="PTHR11607:SF3">
    <property type="entry name" value="LYSOSOMAL ALPHA-MANNOSIDASE"/>
    <property type="match status" value="1"/>
</dbReference>
<dbReference type="InterPro" id="IPR027291">
    <property type="entry name" value="Glyco_hydro_38_N_sf"/>
</dbReference>
<keyword evidence="4 11" id="KW-0479">Metal-binding</keyword>
<sequence>MFSTTLLFILLLLFFNVKSEKCAWDNCPEWSNSPNIINVHLVPHSHDDMGWIKTVDDYYTGARPRLVPVGVQYILNTVIDELLKDASRRFCYAEAGFLHRWLLDHNNEQKEKLRHLIVESGQMEIIGGGWTQPDEATTHYIDIISQYSTGLALLNSTYGNCGRPRVAWQIDPFGHSREHSNIAKLLGNKALFFARTHYKELKYRADNKQLEFRWKVTSDEEEEINSDNSILTGAFLRGTYAPPNKFCFDSLCDDEPIVDNKQFEGYNVDKRLEEFFKYINDSVNTQLHKHVLMTMGGDFHYSNANQWFTQLDKLISAINSRTNKTGIYAFYSTPGCYAKALELVESNLLTKSFPSKIDGDFFPYASSNHSYWTGYFTSKPAFKCLVRFSSALLQLSQKLASFSKILSKPFYCPSNECEPSFPLLLKLEGALALSTHHDAVTGTSKHNVTMDYIKRLLSGWDQAEKVINNSFWQISSLSTHQQDIPSLIFCRKLNQSICNIPLDQQHIAIILFNGGVRQIEKIIRIPLNIKPEQIKIINSDGKEINIEIIKTFLGGNEQIINNSESISPYELLFEAQIPPLGFSTYFMLINTNLKINNEEILNKKEIKKRQKKSEQNLKNNVEIENNFFSLSFNNDGLLNEVKDIRRSNKTFKLNQQFFYYKGMGNKDLDGHYQQASGAYIFRPNGSEPKSFERPIQNIQVIKNLLVQEVRQTINPWISQIIRLFPNKPFIEFQWKIGPLPKNKTLLESIEVITKYTIEGFKSSQVFWTDANGRQIIKRKRNDPERFYEGSEPAAGNYFPVNSRIWIEDSSDRMTILTDRSQGGASLNDGQIELMLHRRCFFDDAWGVEEALDEPGEDGRGLIVQGKHWLLLNEKNVEEHRPLAFDIFEENAPQTIAFIPLDNLIKGNISRYRELYRTEFSGISPNSLPPTINILTLTPIGNKTNELLIRLEHFYQKNELKATNISSNIVEHIDLKKLFLPHFNVISAEELTLGADRSVENNKTKQNNDSNLIISLKPMEIRTFKLIIK</sequence>
<dbReference type="GO" id="GO:0004559">
    <property type="term" value="F:alpha-mannosidase activity"/>
    <property type="evidence" value="ECO:0007669"/>
    <property type="project" value="UniProtKB-EC"/>
</dbReference>
<dbReference type="Gene3D" id="3.20.110.10">
    <property type="entry name" value="Glycoside hydrolase 38, N terminal domain"/>
    <property type="match status" value="1"/>
</dbReference>
<dbReference type="PANTHER" id="PTHR11607">
    <property type="entry name" value="ALPHA-MANNOSIDASE"/>
    <property type="match status" value="1"/>
</dbReference>
<evidence type="ECO:0000313" key="13">
    <source>
        <dbReference type="EMBL" id="CAD2172467.1"/>
    </source>
</evidence>
<dbReference type="Pfam" id="PF09261">
    <property type="entry name" value="Alpha-mann_mid"/>
    <property type="match status" value="1"/>
</dbReference>
<dbReference type="Gene3D" id="1.20.1270.50">
    <property type="entry name" value="Glycoside hydrolase family 38, central domain"/>
    <property type="match status" value="2"/>
</dbReference>
<dbReference type="SUPFAM" id="SSF88688">
    <property type="entry name" value="Families 57/38 glycoside transferase middle domain"/>
    <property type="match status" value="1"/>
</dbReference>
<comment type="cofactor">
    <cofactor evidence="11">
        <name>Zn(2+)</name>
        <dbReference type="ChEBI" id="CHEBI:29105"/>
    </cofactor>
    <text evidence="11">Binds 1 zinc ion per subunit.</text>
</comment>
<keyword evidence="8" id="KW-1015">Disulfide bond</keyword>
<dbReference type="InterPro" id="IPR048534">
    <property type="entry name" value="Man2a1-like_dom"/>
</dbReference>
<evidence type="ECO:0000256" key="7">
    <source>
        <dbReference type="ARBA" id="ARBA00022833"/>
    </source>
</evidence>
<dbReference type="FunFam" id="1.20.1270.50:FF:000003">
    <property type="entry name" value="Alpha-mannosidase"/>
    <property type="match status" value="1"/>
</dbReference>
<protein>
    <recommendedName>
        <fullName evidence="3 11">Alpha-mannosidase</fullName>
        <ecNumber evidence="11">3.2.1.-</ecNumber>
    </recommendedName>
</protein>